<keyword evidence="2" id="KW-0808">Transferase</keyword>
<dbReference type="GO" id="GO:0016740">
    <property type="term" value="F:transferase activity"/>
    <property type="evidence" value="ECO:0007669"/>
    <property type="project" value="UniProtKB-KW"/>
</dbReference>
<reference evidence="2" key="2">
    <citation type="journal article" date="2014" name="ISME J.">
        <title>Microbial stratification in low pH oxic and suboxic macroscopic growths along an acid mine drainage.</title>
        <authorList>
            <person name="Mendez-Garcia C."/>
            <person name="Mesa V."/>
            <person name="Sprenger R.R."/>
            <person name="Richter M."/>
            <person name="Diez M.S."/>
            <person name="Solano J."/>
            <person name="Bargiela R."/>
            <person name="Golyshina O.V."/>
            <person name="Manteca A."/>
            <person name="Ramos J.L."/>
            <person name="Gallego J.R."/>
            <person name="Llorente I."/>
            <person name="Martins Dos Santos V.A."/>
            <person name="Jensen O.N."/>
            <person name="Pelaez A.I."/>
            <person name="Sanchez J."/>
            <person name="Ferrer M."/>
        </authorList>
    </citation>
    <scope>NUCLEOTIDE SEQUENCE</scope>
</reference>
<dbReference type="EMBL" id="AUZX01013414">
    <property type="protein sequence ID" value="EQD35627.1"/>
    <property type="molecule type" value="Genomic_DNA"/>
</dbReference>
<proteinExistence type="predicted"/>
<reference evidence="2" key="1">
    <citation type="submission" date="2013-08" db="EMBL/GenBank/DDBJ databases">
        <authorList>
            <person name="Mendez C."/>
            <person name="Richter M."/>
            <person name="Ferrer M."/>
            <person name="Sanchez J."/>
        </authorList>
    </citation>
    <scope>NUCLEOTIDE SEQUENCE</scope>
</reference>
<protein>
    <submittedName>
        <fullName evidence="2">Glycosyltransferase</fullName>
    </submittedName>
</protein>
<dbReference type="InterPro" id="IPR029044">
    <property type="entry name" value="Nucleotide-diphossugar_trans"/>
</dbReference>
<accession>T0YUN7</accession>
<sequence length="156" mass="17540">MVPCRNVDFTLRENLNSLKNQRGVKYDIIAIVDSKNDPSLQIINEIGIKYIITDFDCKGCSGKVRALSTALSRFKNYSLYVIADSDILPKNDWLEKLTSPFSTPEVGVSTTFPYFKAMGGFWSKVKTLWGFVGQGMMESDLTRFGWGGHLPLKKNS</sequence>
<dbReference type="InterPro" id="IPR001173">
    <property type="entry name" value="Glyco_trans_2-like"/>
</dbReference>
<comment type="caution">
    <text evidence="2">The sequence shown here is derived from an EMBL/GenBank/DDBJ whole genome shotgun (WGS) entry which is preliminary data.</text>
</comment>
<dbReference type="Gene3D" id="3.90.550.10">
    <property type="entry name" value="Spore Coat Polysaccharide Biosynthesis Protein SpsA, Chain A"/>
    <property type="match status" value="1"/>
</dbReference>
<dbReference type="Pfam" id="PF00535">
    <property type="entry name" value="Glycos_transf_2"/>
    <property type="match status" value="1"/>
</dbReference>
<evidence type="ECO:0000313" key="2">
    <source>
        <dbReference type="EMBL" id="EQD35627.1"/>
    </source>
</evidence>
<dbReference type="AlphaFoldDB" id="T0YUN7"/>
<organism evidence="2">
    <name type="scientific">mine drainage metagenome</name>
    <dbReference type="NCBI Taxonomy" id="410659"/>
    <lineage>
        <taxon>unclassified sequences</taxon>
        <taxon>metagenomes</taxon>
        <taxon>ecological metagenomes</taxon>
    </lineage>
</organism>
<name>T0YUN7_9ZZZZ</name>
<feature type="domain" description="Glycosyltransferase 2-like" evidence="1">
    <location>
        <begin position="2"/>
        <end position="128"/>
    </location>
</feature>
<dbReference type="SUPFAM" id="SSF53448">
    <property type="entry name" value="Nucleotide-diphospho-sugar transferases"/>
    <property type="match status" value="1"/>
</dbReference>
<gene>
    <name evidence="2" type="ORF">B1A_18196</name>
</gene>
<evidence type="ECO:0000259" key="1">
    <source>
        <dbReference type="Pfam" id="PF00535"/>
    </source>
</evidence>